<evidence type="ECO:0000256" key="9">
    <source>
        <dbReference type="ARBA" id="ARBA00022884"/>
    </source>
</evidence>
<accession>A0A9P6H910</accession>
<dbReference type="InterPro" id="IPR018545">
    <property type="entry name" value="Btz_dom"/>
</dbReference>
<evidence type="ECO:0000259" key="14">
    <source>
        <dbReference type="Pfam" id="PF09405"/>
    </source>
</evidence>
<feature type="region of interest" description="Disordered" evidence="13">
    <location>
        <begin position="382"/>
        <end position="568"/>
    </location>
</feature>
<feature type="compositionally biased region" description="Polar residues" evidence="13">
    <location>
        <begin position="408"/>
        <end position="443"/>
    </location>
</feature>
<feature type="region of interest" description="Disordered" evidence="13">
    <location>
        <begin position="245"/>
        <end position="360"/>
    </location>
</feature>
<keyword evidence="6" id="KW-0507">mRNA processing</keyword>
<evidence type="ECO:0000256" key="11">
    <source>
        <dbReference type="ARBA" id="ARBA00023187"/>
    </source>
</evidence>
<comment type="similarity">
    <text evidence="3">Belongs to the CASC3 family.</text>
</comment>
<keyword evidence="12" id="KW-0539">Nucleus</keyword>
<dbReference type="PANTHER" id="PTHR46837">
    <property type="entry name" value="PROTEIN MLN51 HOMOLOG"/>
    <property type="match status" value="1"/>
</dbReference>
<evidence type="ECO:0000256" key="12">
    <source>
        <dbReference type="ARBA" id="ARBA00023242"/>
    </source>
</evidence>
<feature type="region of interest" description="Disordered" evidence="13">
    <location>
        <begin position="1"/>
        <end position="222"/>
    </location>
</feature>
<proteinExistence type="inferred from homology"/>
<feature type="compositionally biased region" description="Basic and acidic residues" evidence="13">
    <location>
        <begin position="201"/>
        <end position="210"/>
    </location>
</feature>
<evidence type="ECO:0000313" key="15">
    <source>
        <dbReference type="EMBL" id="KAF9782178.1"/>
    </source>
</evidence>
<evidence type="ECO:0000256" key="3">
    <source>
        <dbReference type="ARBA" id="ARBA00009548"/>
    </source>
</evidence>
<feature type="region of interest" description="Disordered" evidence="13">
    <location>
        <begin position="733"/>
        <end position="767"/>
    </location>
</feature>
<reference evidence="15" key="1">
    <citation type="journal article" date="2020" name="Nat. Commun.">
        <title>Large-scale genome sequencing of mycorrhizal fungi provides insights into the early evolution of symbiotic traits.</title>
        <authorList>
            <person name="Miyauchi S."/>
            <person name="Kiss E."/>
            <person name="Kuo A."/>
            <person name="Drula E."/>
            <person name="Kohler A."/>
            <person name="Sanchez-Garcia M."/>
            <person name="Morin E."/>
            <person name="Andreopoulos B."/>
            <person name="Barry K.W."/>
            <person name="Bonito G."/>
            <person name="Buee M."/>
            <person name="Carver A."/>
            <person name="Chen C."/>
            <person name="Cichocki N."/>
            <person name="Clum A."/>
            <person name="Culley D."/>
            <person name="Crous P.W."/>
            <person name="Fauchery L."/>
            <person name="Girlanda M."/>
            <person name="Hayes R.D."/>
            <person name="Keri Z."/>
            <person name="LaButti K."/>
            <person name="Lipzen A."/>
            <person name="Lombard V."/>
            <person name="Magnuson J."/>
            <person name="Maillard F."/>
            <person name="Murat C."/>
            <person name="Nolan M."/>
            <person name="Ohm R.A."/>
            <person name="Pangilinan J."/>
            <person name="Pereira M.F."/>
            <person name="Perotto S."/>
            <person name="Peter M."/>
            <person name="Pfister S."/>
            <person name="Riley R."/>
            <person name="Sitrit Y."/>
            <person name="Stielow J.B."/>
            <person name="Szollosi G."/>
            <person name="Zifcakova L."/>
            <person name="Stursova M."/>
            <person name="Spatafora J.W."/>
            <person name="Tedersoo L."/>
            <person name="Vaario L.M."/>
            <person name="Yamada A."/>
            <person name="Yan M."/>
            <person name="Wang P."/>
            <person name="Xu J."/>
            <person name="Bruns T."/>
            <person name="Baldrian P."/>
            <person name="Vilgalys R."/>
            <person name="Dunand C."/>
            <person name="Henrissat B."/>
            <person name="Grigoriev I.V."/>
            <person name="Hibbett D."/>
            <person name="Nagy L.G."/>
            <person name="Martin F.M."/>
        </authorList>
    </citation>
    <scope>NUCLEOTIDE SEQUENCE</scope>
    <source>
        <strain evidence="15">UH-Tt-Lm1</strain>
    </source>
</reference>
<evidence type="ECO:0000256" key="4">
    <source>
        <dbReference type="ARBA" id="ARBA00022448"/>
    </source>
</evidence>
<protein>
    <recommendedName>
        <fullName evidence="14">Btz domain-containing protein</fullName>
    </recommendedName>
</protein>
<feature type="compositionally biased region" description="Basic residues" evidence="13">
    <location>
        <begin position="157"/>
        <end position="168"/>
    </location>
</feature>
<feature type="compositionally biased region" description="Pro residues" evidence="13">
    <location>
        <begin position="457"/>
        <end position="466"/>
    </location>
</feature>
<keyword evidence="11" id="KW-0508">mRNA splicing</keyword>
<feature type="domain" description="Btz" evidence="14">
    <location>
        <begin position="200"/>
        <end position="306"/>
    </location>
</feature>
<comment type="caution">
    <text evidence="15">The sequence shown here is derived from an EMBL/GenBank/DDBJ whole genome shotgun (WGS) entry which is preliminary data.</text>
</comment>
<evidence type="ECO:0000256" key="5">
    <source>
        <dbReference type="ARBA" id="ARBA00022490"/>
    </source>
</evidence>
<sequence length="815" mass="89372">MPATILPSSKLDAKATHKPNGHHKAKKTRVVRRRGRGRNAIDSDDELEREARSESGSDDEDNTSSDSDSDDGGFSGSANHTKDTVVTPSTTQTPPPDDKPLSNVHVVGDPVPAMEQSAYKEGTNYWGALDDEDPWGSAPVEVNFDDHDQITKEEKPRRKNRNKKKKKQQAPADAGNNETVEADPEASSSGPGTGPPTVGRSARETYRNRLQDPSYVPTVGEFWGHDDRLLDTELRSLSGWWRGRWHKGRGSYSGRGRGDRHGSGFGCDQPQEEFNAHPSEQQTWGHDGFEEMKKKEEQRRLAREQRQKEQREAVATRGTPFQRGTIRGGRGGLLGTRGRGFSRGGFSPSSPRTSHPVDRPWYAQKPERVWTKQLDGFLHFDSTLKPRSGQGQGYRVKLVGSSKEKVIRSSSTVNSTQAGDQSNPAATTADSVTSPAVDNNTFTVRLPKLKEKEKSPEAPPPAPIPELAPAETETVSPPLHTETEESLDDVFTVKPRPVPAPSILTIVPPPTTEDSAASQLRSEIVERAVVKQSPSQSVDGGDSKDTPQSPAESQRPAPPILPPIRTAFTPVAPQPQTYAASYQYPPQLPPGIAINSHGITYEVATGRPVYLQPTPPPMYDPRPVMPPMHPGAVPFAPGHMHHLSGHSADFTHPRSHSMSGYDHVTGMALFSLPRQNSRIEIRHPDGSIPISPLVTAQAHRPSGLRSTVSVQDTDNGFLESSQVQQPEELSGYYPSIADQRPGDAHALSSPHIDPQSSNGIQHPGLNPNVMAYQPQPYPYYAYPDYGYPQYMDMSQMGYEMYPDPHHHNAQAGTYC</sequence>
<dbReference type="PANTHER" id="PTHR46837:SF5">
    <property type="entry name" value="PROTEIN MLN51 HOMOLOG"/>
    <property type="match status" value="1"/>
</dbReference>
<keyword evidence="9" id="KW-0694">RNA-binding</keyword>
<dbReference type="GO" id="GO:0000184">
    <property type="term" value="P:nuclear-transcribed mRNA catabolic process, nonsense-mediated decay"/>
    <property type="evidence" value="ECO:0007669"/>
    <property type="project" value="UniProtKB-KW"/>
</dbReference>
<gene>
    <name evidence="15" type="ORF">BJ322DRAFT_1074700</name>
</gene>
<feature type="compositionally biased region" description="Acidic residues" evidence="13">
    <location>
        <begin position="56"/>
        <end position="71"/>
    </location>
</feature>
<dbReference type="Proteomes" id="UP000736335">
    <property type="component" value="Unassembled WGS sequence"/>
</dbReference>
<dbReference type="OrthoDB" id="3361414at2759"/>
<feature type="compositionally biased region" description="Polar residues" evidence="13">
    <location>
        <begin position="512"/>
        <end position="521"/>
    </location>
</feature>
<dbReference type="GO" id="GO:0006397">
    <property type="term" value="P:mRNA processing"/>
    <property type="evidence" value="ECO:0007669"/>
    <property type="project" value="UniProtKB-KW"/>
</dbReference>
<dbReference type="EMBL" id="WIUZ02000012">
    <property type="protein sequence ID" value="KAF9782178.1"/>
    <property type="molecule type" value="Genomic_DNA"/>
</dbReference>
<dbReference type="AlphaFoldDB" id="A0A9P6H910"/>
<evidence type="ECO:0000256" key="13">
    <source>
        <dbReference type="SAM" id="MobiDB-lite"/>
    </source>
</evidence>
<evidence type="ECO:0000256" key="7">
    <source>
        <dbReference type="ARBA" id="ARBA00022816"/>
    </source>
</evidence>
<evidence type="ECO:0000256" key="8">
    <source>
        <dbReference type="ARBA" id="ARBA00022845"/>
    </source>
</evidence>
<dbReference type="GO" id="GO:0008380">
    <property type="term" value="P:RNA splicing"/>
    <property type="evidence" value="ECO:0007669"/>
    <property type="project" value="UniProtKB-KW"/>
</dbReference>
<dbReference type="GO" id="GO:0003729">
    <property type="term" value="F:mRNA binding"/>
    <property type="evidence" value="ECO:0007669"/>
    <property type="project" value="InterPro"/>
</dbReference>
<evidence type="ECO:0000256" key="2">
    <source>
        <dbReference type="ARBA" id="ARBA00004496"/>
    </source>
</evidence>
<feature type="compositionally biased region" description="Low complexity" evidence="13">
    <location>
        <begin position="344"/>
        <end position="354"/>
    </location>
</feature>
<comment type="subcellular location">
    <subcellularLocation>
        <location evidence="2">Cytoplasm</location>
    </subcellularLocation>
    <subcellularLocation>
        <location evidence="1">Nucleus</location>
    </subcellularLocation>
</comment>
<evidence type="ECO:0000256" key="1">
    <source>
        <dbReference type="ARBA" id="ARBA00004123"/>
    </source>
</evidence>
<keyword evidence="16" id="KW-1185">Reference proteome</keyword>
<keyword evidence="5" id="KW-0963">Cytoplasm</keyword>
<feature type="compositionally biased region" description="Gly residues" evidence="13">
    <location>
        <begin position="326"/>
        <end position="343"/>
    </location>
</feature>
<dbReference type="GO" id="GO:0035145">
    <property type="term" value="C:exon-exon junction complex"/>
    <property type="evidence" value="ECO:0007669"/>
    <property type="project" value="InterPro"/>
</dbReference>
<keyword evidence="8" id="KW-0810">Translation regulation</keyword>
<dbReference type="Pfam" id="PF09405">
    <property type="entry name" value="Btz"/>
    <property type="match status" value="1"/>
</dbReference>
<dbReference type="GO" id="GO:0006417">
    <property type="term" value="P:regulation of translation"/>
    <property type="evidence" value="ECO:0007669"/>
    <property type="project" value="UniProtKB-KW"/>
</dbReference>
<keyword evidence="4" id="KW-0813">Transport</keyword>
<organism evidence="15 16">
    <name type="scientific">Thelephora terrestris</name>
    <dbReference type="NCBI Taxonomy" id="56493"/>
    <lineage>
        <taxon>Eukaryota</taxon>
        <taxon>Fungi</taxon>
        <taxon>Dikarya</taxon>
        <taxon>Basidiomycota</taxon>
        <taxon>Agaricomycotina</taxon>
        <taxon>Agaricomycetes</taxon>
        <taxon>Thelephorales</taxon>
        <taxon>Thelephoraceae</taxon>
        <taxon>Thelephora</taxon>
    </lineage>
</organism>
<dbReference type="GO" id="GO:0051028">
    <property type="term" value="P:mRNA transport"/>
    <property type="evidence" value="ECO:0007669"/>
    <property type="project" value="UniProtKB-KW"/>
</dbReference>
<evidence type="ECO:0000256" key="6">
    <source>
        <dbReference type="ARBA" id="ARBA00022664"/>
    </source>
</evidence>
<name>A0A9P6H910_9AGAM</name>
<reference evidence="15" key="2">
    <citation type="submission" date="2020-11" db="EMBL/GenBank/DDBJ databases">
        <authorList>
            <consortium name="DOE Joint Genome Institute"/>
            <person name="Kuo A."/>
            <person name="Miyauchi S."/>
            <person name="Kiss E."/>
            <person name="Drula E."/>
            <person name="Kohler A."/>
            <person name="Sanchez-Garcia M."/>
            <person name="Andreopoulos B."/>
            <person name="Barry K.W."/>
            <person name="Bonito G."/>
            <person name="Buee M."/>
            <person name="Carver A."/>
            <person name="Chen C."/>
            <person name="Cichocki N."/>
            <person name="Clum A."/>
            <person name="Culley D."/>
            <person name="Crous P.W."/>
            <person name="Fauchery L."/>
            <person name="Girlanda M."/>
            <person name="Hayes R."/>
            <person name="Keri Z."/>
            <person name="Labutti K."/>
            <person name="Lipzen A."/>
            <person name="Lombard V."/>
            <person name="Magnuson J."/>
            <person name="Maillard F."/>
            <person name="Morin E."/>
            <person name="Murat C."/>
            <person name="Nolan M."/>
            <person name="Ohm R."/>
            <person name="Pangilinan J."/>
            <person name="Pereira M."/>
            <person name="Perotto S."/>
            <person name="Peter M."/>
            <person name="Riley R."/>
            <person name="Sitrit Y."/>
            <person name="Stielow B."/>
            <person name="Szollosi G."/>
            <person name="Zifcakova L."/>
            <person name="Stursova M."/>
            <person name="Spatafora J.W."/>
            <person name="Tedersoo L."/>
            <person name="Vaario L.-M."/>
            <person name="Yamada A."/>
            <person name="Yan M."/>
            <person name="Wang P."/>
            <person name="Xu J."/>
            <person name="Bruns T."/>
            <person name="Baldrian P."/>
            <person name="Vilgalys R."/>
            <person name="Henrissat B."/>
            <person name="Grigoriev I.V."/>
            <person name="Hibbett D."/>
            <person name="Nagy L.G."/>
            <person name="Martin F.M."/>
        </authorList>
    </citation>
    <scope>NUCLEOTIDE SEQUENCE</scope>
    <source>
        <strain evidence="15">UH-Tt-Lm1</strain>
    </source>
</reference>
<feature type="compositionally biased region" description="Basic and acidic residues" evidence="13">
    <location>
        <begin position="144"/>
        <end position="156"/>
    </location>
</feature>
<keyword evidence="7" id="KW-0509">mRNA transport</keyword>
<keyword evidence="10" id="KW-0866">Nonsense-mediated mRNA decay</keyword>
<feature type="compositionally biased region" description="Basic and acidic residues" evidence="13">
    <location>
        <begin position="287"/>
        <end position="314"/>
    </location>
</feature>
<feature type="compositionally biased region" description="Basic residues" evidence="13">
    <location>
        <begin position="16"/>
        <end position="37"/>
    </location>
</feature>
<dbReference type="InterPro" id="IPR044796">
    <property type="entry name" value="MLN51_plant"/>
</dbReference>
<dbReference type="GO" id="GO:0005737">
    <property type="term" value="C:cytoplasm"/>
    <property type="evidence" value="ECO:0007669"/>
    <property type="project" value="UniProtKB-SubCell"/>
</dbReference>
<evidence type="ECO:0000313" key="16">
    <source>
        <dbReference type="Proteomes" id="UP000736335"/>
    </source>
</evidence>
<evidence type="ECO:0000256" key="10">
    <source>
        <dbReference type="ARBA" id="ARBA00023161"/>
    </source>
</evidence>